<dbReference type="InParanoid" id="A0A482X0V2"/>
<dbReference type="GO" id="GO:0008270">
    <property type="term" value="F:zinc ion binding"/>
    <property type="evidence" value="ECO:0007669"/>
    <property type="project" value="UniProtKB-KW"/>
</dbReference>
<dbReference type="InterPro" id="IPR013087">
    <property type="entry name" value="Znf_C2H2_type"/>
</dbReference>
<evidence type="ECO:0000313" key="9">
    <source>
        <dbReference type="EMBL" id="RZF39449.1"/>
    </source>
</evidence>
<feature type="domain" description="C2H2-type" evidence="8">
    <location>
        <begin position="17"/>
        <end position="44"/>
    </location>
</feature>
<gene>
    <name evidence="9" type="ORF">LSTR_LSTR000970</name>
</gene>
<comment type="caution">
    <text evidence="9">The sequence shown here is derived from an EMBL/GenBank/DDBJ whole genome shotgun (WGS) entry which is preliminary data.</text>
</comment>
<dbReference type="SMART" id="SM00355">
    <property type="entry name" value="ZnF_C2H2"/>
    <property type="match status" value="3"/>
</dbReference>
<dbReference type="AlphaFoldDB" id="A0A482X0V2"/>
<dbReference type="Proteomes" id="UP000291343">
    <property type="component" value="Unassembled WGS sequence"/>
</dbReference>
<dbReference type="InterPro" id="IPR036236">
    <property type="entry name" value="Znf_C2H2_sf"/>
</dbReference>
<reference evidence="9 10" key="1">
    <citation type="journal article" date="2017" name="Gigascience">
        <title>Genome sequence of the small brown planthopper, Laodelphax striatellus.</title>
        <authorList>
            <person name="Zhu J."/>
            <person name="Jiang F."/>
            <person name="Wang X."/>
            <person name="Yang P."/>
            <person name="Bao Y."/>
            <person name="Zhao W."/>
            <person name="Wang W."/>
            <person name="Lu H."/>
            <person name="Wang Q."/>
            <person name="Cui N."/>
            <person name="Li J."/>
            <person name="Chen X."/>
            <person name="Luo L."/>
            <person name="Yu J."/>
            <person name="Kang L."/>
            <person name="Cui F."/>
        </authorList>
    </citation>
    <scope>NUCLEOTIDE SEQUENCE [LARGE SCALE GENOMIC DNA]</scope>
    <source>
        <strain evidence="9">Lst14</strain>
    </source>
</reference>
<evidence type="ECO:0000256" key="1">
    <source>
        <dbReference type="ARBA" id="ARBA00004123"/>
    </source>
</evidence>
<accession>A0A482X0V2</accession>
<keyword evidence="4 7" id="KW-0863">Zinc-finger</keyword>
<keyword evidence="3" id="KW-0677">Repeat</keyword>
<keyword evidence="10" id="KW-1185">Reference proteome</keyword>
<evidence type="ECO:0000256" key="3">
    <source>
        <dbReference type="ARBA" id="ARBA00022737"/>
    </source>
</evidence>
<evidence type="ECO:0000256" key="2">
    <source>
        <dbReference type="ARBA" id="ARBA00022723"/>
    </source>
</evidence>
<evidence type="ECO:0000256" key="5">
    <source>
        <dbReference type="ARBA" id="ARBA00022833"/>
    </source>
</evidence>
<dbReference type="PROSITE" id="PS00028">
    <property type="entry name" value="ZINC_FINGER_C2H2_1"/>
    <property type="match status" value="1"/>
</dbReference>
<dbReference type="Pfam" id="PF00096">
    <property type="entry name" value="zf-C2H2"/>
    <property type="match status" value="2"/>
</dbReference>
<dbReference type="GO" id="GO:0005634">
    <property type="term" value="C:nucleus"/>
    <property type="evidence" value="ECO:0007669"/>
    <property type="project" value="UniProtKB-SubCell"/>
</dbReference>
<dbReference type="EMBL" id="QKKF02019844">
    <property type="protein sequence ID" value="RZF39449.1"/>
    <property type="molecule type" value="Genomic_DNA"/>
</dbReference>
<evidence type="ECO:0000256" key="7">
    <source>
        <dbReference type="PROSITE-ProRule" id="PRU00042"/>
    </source>
</evidence>
<dbReference type="FunFam" id="3.30.160.60:FF:000446">
    <property type="entry name" value="Zinc finger protein"/>
    <property type="match status" value="1"/>
</dbReference>
<evidence type="ECO:0000313" key="10">
    <source>
        <dbReference type="Proteomes" id="UP000291343"/>
    </source>
</evidence>
<dbReference type="SUPFAM" id="SSF57667">
    <property type="entry name" value="beta-beta-alpha zinc fingers"/>
    <property type="match status" value="2"/>
</dbReference>
<dbReference type="Gene3D" id="3.30.160.60">
    <property type="entry name" value="Classic Zinc Finger"/>
    <property type="match status" value="2"/>
</dbReference>
<comment type="subcellular location">
    <subcellularLocation>
        <location evidence="1">Nucleus</location>
    </subcellularLocation>
</comment>
<feature type="domain" description="C2H2-type" evidence="8">
    <location>
        <begin position="104"/>
        <end position="130"/>
    </location>
</feature>
<feature type="domain" description="C2H2-type" evidence="8">
    <location>
        <begin position="75"/>
        <end position="102"/>
    </location>
</feature>
<dbReference type="OrthoDB" id="10004641at2759"/>
<dbReference type="PANTHER" id="PTHR24406">
    <property type="entry name" value="TRANSCRIPTIONAL REPRESSOR CTCFL-RELATED"/>
    <property type="match status" value="1"/>
</dbReference>
<keyword evidence="5" id="KW-0862">Zinc</keyword>
<keyword evidence="6" id="KW-0539">Nucleus</keyword>
<evidence type="ECO:0000256" key="4">
    <source>
        <dbReference type="ARBA" id="ARBA00022771"/>
    </source>
</evidence>
<dbReference type="InterPro" id="IPR050888">
    <property type="entry name" value="ZnF_C2H2-type_TF"/>
</dbReference>
<organism evidence="9 10">
    <name type="scientific">Laodelphax striatellus</name>
    <name type="common">Small brown planthopper</name>
    <name type="synonym">Delphax striatella</name>
    <dbReference type="NCBI Taxonomy" id="195883"/>
    <lineage>
        <taxon>Eukaryota</taxon>
        <taxon>Metazoa</taxon>
        <taxon>Ecdysozoa</taxon>
        <taxon>Arthropoda</taxon>
        <taxon>Hexapoda</taxon>
        <taxon>Insecta</taxon>
        <taxon>Pterygota</taxon>
        <taxon>Neoptera</taxon>
        <taxon>Paraneoptera</taxon>
        <taxon>Hemiptera</taxon>
        <taxon>Auchenorrhyncha</taxon>
        <taxon>Fulgoroidea</taxon>
        <taxon>Delphacidae</taxon>
        <taxon>Criomorphinae</taxon>
        <taxon>Laodelphax</taxon>
    </lineage>
</organism>
<name>A0A482X0V2_LAOST</name>
<evidence type="ECO:0000259" key="8">
    <source>
        <dbReference type="PROSITE" id="PS50157"/>
    </source>
</evidence>
<dbReference type="SMR" id="A0A482X0V2"/>
<dbReference type="STRING" id="195883.A0A482X0V2"/>
<sequence>MQQIVGGAAGAKESDVYHCPDCDKRYWNRISLTRHRRYECGVAPQFMCTLCSRSKFWISDQHDNYLELSGRGPPFSCYQCGRLYSHKCNLKRHLRLECGVDPKFKCNFCKKLFKHRHHLNDHYKTQHDADIVS</sequence>
<proteinExistence type="predicted"/>
<protein>
    <recommendedName>
        <fullName evidence="8">C2H2-type domain-containing protein</fullName>
    </recommendedName>
</protein>
<evidence type="ECO:0000256" key="6">
    <source>
        <dbReference type="ARBA" id="ARBA00023242"/>
    </source>
</evidence>
<dbReference type="PROSITE" id="PS50157">
    <property type="entry name" value="ZINC_FINGER_C2H2_2"/>
    <property type="match status" value="3"/>
</dbReference>
<keyword evidence="2" id="KW-0479">Metal-binding</keyword>